<feature type="region of interest" description="Disordered" evidence="3">
    <location>
        <begin position="112"/>
        <end position="136"/>
    </location>
</feature>
<proteinExistence type="inferred from homology"/>
<sequence length="295" mass="33703">MQLGKLLGISWIALALACPLAQAAAPVRPYQLEGTEVQTIPSKILHRDYEIFVSLPPSYATSTKRYPVLFITDADYAFPLIRSVNRRVSDHGKKLEEFILVGLSYAKGDDPVHSRNRDYTPTDTTGNSSERPTGQAEPYRQFIEKEVFPFVAANYRADMSRKVFSGHSYGSLLGLHMLLTEPQMFNQYILGSPSLWYDKRVMFDMERSYAASHKDMPAQLFMLIGSFETVKPQSRNPRYNKESDMVKEMKDFEAKLKSRHYPNLSVHSEVIQDEDHLTVFPALITRGLFWSFASK</sequence>
<dbReference type="RefSeq" id="WP_061939257.1">
    <property type="nucleotide sequence ID" value="NZ_CP013234.1"/>
</dbReference>
<feature type="signal peptide" evidence="4">
    <location>
        <begin position="1"/>
        <end position="23"/>
    </location>
</feature>
<name>A0A127Q298_9BURK</name>
<evidence type="ECO:0000256" key="4">
    <source>
        <dbReference type="SAM" id="SignalP"/>
    </source>
</evidence>
<dbReference type="STRING" id="279113.CPter91_1796"/>
<organism evidence="5 6">
    <name type="scientific">Collimonas pratensis</name>
    <dbReference type="NCBI Taxonomy" id="279113"/>
    <lineage>
        <taxon>Bacteria</taxon>
        <taxon>Pseudomonadati</taxon>
        <taxon>Pseudomonadota</taxon>
        <taxon>Betaproteobacteria</taxon>
        <taxon>Burkholderiales</taxon>
        <taxon>Oxalobacteraceae</taxon>
        <taxon>Collimonas</taxon>
    </lineage>
</organism>
<gene>
    <name evidence="5" type="ORF">CPter91_1796</name>
</gene>
<evidence type="ECO:0000313" key="5">
    <source>
        <dbReference type="EMBL" id="AMP04169.1"/>
    </source>
</evidence>
<dbReference type="Pfam" id="PF00756">
    <property type="entry name" value="Esterase"/>
    <property type="match status" value="1"/>
</dbReference>
<evidence type="ECO:0000256" key="3">
    <source>
        <dbReference type="SAM" id="MobiDB-lite"/>
    </source>
</evidence>
<dbReference type="InterPro" id="IPR029058">
    <property type="entry name" value="AB_hydrolase_fold"/>
</dbReference>
<reference evidence="5 6" key="1">
    <citation type="submission" date="2015-11" db="EMBL/GenBank/DDBJ databases">
        <title>Exploring the genomic traits of fungus-feeding bacterial genus Collimonas.</title>
        <authorList>
            <person name="Song C."/>
            <person name="Schmidt R."/>
            <person name="de Jager V."/>
            <person name="Krzyzanowska D."/>
            <person name="Jongedijk E."/>
            <person name="Cankar K."/>
            <person name="Beekwilder J."/>
            <person name="van Veen A."/>
            <person name="de Boer W."/>
            <person name="van Veen J.A."/>
            <person name="Garbeva P."/>
        </authorList>
    </citation>
    <scope>NUCLEOTIDE SEQUENCE [LARGE SCALE GENOMIC DNA]</scope>
    <source>
        <strain evidence="5 6">Ter91</strain>
    </source>
</reference>
<feature type="chain" id="PRO_5007277448" evidence="4">
    <location>
        <begin position="24"/>
        <end position="295"/>
    </location>
</feature>
<evidence type="ECO:0000256" key="1">
    <source>
        <dbReference type="ARBA" id="ARBA00005622"/>
    </source>
</evidence>
<keyword evidence="4" id="KW-0732">Signal</keyword>
<dbReference type="EMBL" id="CP013234">
    <property type="protein sequence ID" value="AMP04169.1"/>
    <property type="molecule type" value="Genomic_DNA"/>
</dbReference>
<dbReference type="PANTHER" id="PTHR40841:SF2">
    <property type="entry name" value="SIDEROPHORE-DEGRADING ESTERASE (EUROFUNG)"/>
    <property type="match status" value="1"/>
</dbReference>
<evidence type="ECO:0000256" key="2">
    <source>
        <dbReference type="ARBA" id="ARBA00022801"/>
    </source>
</evidence>
<dbReference type="InterPro" id="IPR052558">
    <property type="entry name" value="Siderophore_Hydrolase_D"/>
</dbReference>
<dbReference type="PATRIC" id="fig|279113.9.peg.1780"/>
<dbReference type="AlphaFoldDB" id="A0A127Q298"/>
<accession>A0A127Q298</accession>
<dbReference type="PROSITE" id="PS51257">
    <property type="entry name" value="PROKAR_LIPOPROTEIN"/>
    <property type="match status" value="1"/>
</dbReference>
<keyword evidence="2" id="KW-0378">Hydrolase</keyword>
<protein>
    <submittedName>
        <fullName evidence="5">Esterase family protein</fullName>
    </submittedName>
</protein>
<dbReference type="Gene3D" id="3.40.50.1820">
    <property type="entry name" value="alpha/beta hydrolase"/>
    <property type="match status" value="1"/>
</dbReference>
<dbReference type="PANTHER" id="PTHR40841">
    <property type="entry name" value="SIDEROPHORE TRIACETYLFUSARININE C ESTERASE"/>
    <property type="match status" value="1"/>
</dbReference>
<dbReference type="InterPro" id="IPR000801">
    <property type="entry name" value="Esterase-like"/>
</dbReference>
<dbReference type="SUPFAM" id="SSF53474">
    <property type="entry name" value="alpha/beta-Hydrolases"/>
    <property type="match status" value="1"/>
</dbReference>
<comment type="similarity">
    <text evidence="1">Belongs to the esterase D family.</text>
</comment>
<dbReference type="GO" id="GO:0016788">
    <property type="term" value="F:hydrolase activity, acting on ester bonds"/>
    <property type="evidence" value="ECO:0007669"/>
    <property type="project" value="TreeGrafter"/>
</dbReference>
<dbReference type="Proteomes" id="UP000074561">
    <property type="component" value="Chromosome"/>
</dbReference>
<evidence type="ECO:0000313" key="6">
    <source>
        <dbReference type="Proteomes" id="UP000074561"/>
    </source>
</evidence>
<dbReference type="KEGG" id="cpra:CPter91_1796"/>
<feature type="compositionally biased region" description="Polar residues" evidence="3">
    <location>
        <begin position="121"/>
        <end position="132"/>
    </location>
</feature>